<reference evidence="1" key="1">
    <citation type="submission" date="2018-05" db="EMBL/GenBank/DDBJ databases">
        <authorList>
            <person name="Lanie J.A."/>
            <person name="Ng W.-L."/>
            <person name="Kazmierczak K.M."/>
            <person name="Andrzejewski T.M."/>
            <person name="Davidsen T.M."/>
            <person name="Wayne K.J."/>
            <person name="Tettelin H."/>
            <person name="Glass J.I."/>
            <person name="Rusch D."/>
            <person name="Podicherti R."/>
            <person name="Tsui H.-C.T."/>
            <person name="Winkler M.E."/>
        </authorList>
    </citation>
    <scope>NUCLEOTIDE SEQUENCE</scope>
</reference>
<accession>A0A382YFV8</accession>
<dbReference type="EMBL" id="UINC01175311">
    <property type="protein sequence ID" value="SVD81869.1"/>
    <property type="molecule type" value="Genomic_DNA"/>
</dbReference>
<proteinExistence type="predicted"/>
<organism evidence="1">
    <name type="scientific">marine metagenome</name>
    <dbReference type="NCBI Taxonomy" id="408172"/>
    <lineage>
        <taxon>unclassified sequences</taxon>
        <taxon>metagenomes</taxon>
        <taxon>ecological metagenomes</taxon>
    </lineage>
</organism>
<gene>
    <name evidence="1" type="ORF">METZ01_LOCUS434723</name>
</gene>
<name>A0A382YFV8_9ZZZZ</name>
<dbReference type="AlphaFoldDB" id="A0A382YFV8"/>
<evidence type="ECO:0000313" key="1">
    <source>
        <dbReference type="EMBL" id="SVD81869.1"/>
    </source>
</evidence>
<sequence length="60" mass="7008">MQDLFLKSPEFKVIEVVTPSYDKKNRILHGLRINVTDLLHSGYGYQEEFAALLSEWVPRD</sequence>
<protein>
    <submittedName>
        <fullName evidence="1">Uncharacterized protein</fullName>
    </submittedName>
</protein>